<dbReference type="EMBL" id="VOWJ01000014">
    <property type="protein sequence ID" value="TXE89094.1"/>
    <property type="molecule type" value="Genomic_DNA"/>
</dbReference>
<name>A0A5C7E352_9BACT</name>
<evidence type="ECO:0000256" key="1">
    <source>
        <dbReference type="SAM" id="Phobius"/>
    </source>
</evidence>
<accession>A0A5C7E352</accession>
<protein>
    <submittedName>
        <fullName evidence="2">Type II secretion system protein</fullName>
    </submittedName>
</protein>
<dbReference type="Proteomes" id="UP000321629">
    <property type="component" value="Unassembled WGS sequence"/>
</dbReference>
<gene>
    <name evidence="2" type="ORF">FPD38_02210</name>
</gene>
<dbReference type="Pfam" id="PF07963">
    <property type="entry name" value="N_methyl"/>
    <property type="match status" value="1"/>
</dbReference>
<dbReference type="RefSeq" id="WP_147555164.1">
    <property type="nucleotide sequence ID" value="NZ_VOWJ01000014.1"/>
</dbReference>
<proteinExistence type="predicted"/>
<dbReference type="SUPFAM" id="SSF54523">
    <property type="entry name" value="Pili subunits"/>
    <property type="match status" value="1"/>
</dbReference>
<evidence type="ECO:0000313" key="2">
    <source>
        <dbReference type="EMBL" id="TXE89094.1"/>
    </source>
</evidence>
<organism evidence="2 3">
    <name type="scientific">Campylobacter volucris</name>
    <dbReference type="NCBI Taxonomy" id="1031542"/>
    <lineage>
        <taxon>Bacteria</taxon>
        <taxon>Pseudomonadati</taxon>
        <taxon>Campylobacterota</taxon>
        <taxon>Epsilonproteobacteria</taxon>
        <taxon>Campylobacterales</taxon>
        <taxon>Campylobacteraceae</taxon>
        <taxon>Campylobacter</taxon>
    </lineage>
</organism>
<evidence type="ECO:0000313" key="3">
    <source>
        <dbReference type="Proteomes" id="UP000321629"/>
    </source>
</evidence>
<reference evidence="2 3" key="1">
    <citation type="submission" date="2019-07" db="EMBL/GenBank/DDBJ databases">
        <title>Rapid identification of Enteric Bacteria from Whole Genome Sequences (WGS) using Average Nucleotide Identity (ANI).</title>
        <authorList>
            <person name="Lane C."/>
        </authorList>
    </citation>
    <scope>NUCLEOTIDE SEQUENCE [LARGE SCALE GENOMIC DNA]</scope>
    <source>
        <strain evidence="2 3">2016D-0084</strain>
    </source>
</reference>
<keyword evidence="1" id="KW-0812">Transmembrane</keyword>
<dbReference type="AlphaFoldDB" id="A0A5C7E352"/>
<keyword evidence="1" id="KW-1133">Transmembrane helix</keyword>
<dbReference type="NCBIfam" id="TIGR02532">
    <property type="entry name" value="IV_pilin_GFxxxE"/>
    <property type="match status" value="1"/>
</dbReference>
<dbReference type="InterPro" id="IPR045584">
    <property type="entry name" value="Pilin-like"/>
</dbReference>
<comment type="caution">
    <text evidence="2">The sequence shown here is derived from an EMBL/GenBank/DDBJ whole genome shotgun (WGS) entry which is preliminary data.</text>
</comment>
<sequence length="158" mass="18234">MQYKKAFTLIELIFCMIIIAILSALAYPYFSFNKMDAKIIRLKSEIQMINSSLAVLKNQFVFNKNVNFPKVLDEALPNIENQKLFSCSNEQIQACLSGNCCSYSVLEQAIVSSKKTWMKIANTKYRYFIDAKKYVDFSYDNQKVFLECVSSNCKDYGL</sequence>
<keyword evidence="1" id="KW-0472">Membrane</keyword>
<dbReference type="Gene3D" id="3.30.700.10">
    <property type="entry name" value="Glycoprotein, Type 4 Pilin"/>
    <property type="match status" value="1"/>
</dbReference>
<feature type="transmembrane region" description="Helical" evidence="1">
    <location>
        <begin position="6"/>
        <end position="30"/>
    </location>
</feature>
<dbReference type="InterPro" id="IPR012902">
    <property type="entry name" value="N_methyl_site"/>
</dbReference>